<evidence type="ECO:0000313" key="4">
    <source>
        <dbReference type="Proteomes" id="UP001596043"/>
    </source>
</evidence>
<evidence type="ECO:0000313" key="3">
    <source>
        <dbReference type="EMBL" id="MFC4636176.1"/>
    </source>
</evidence>
<sequence>MRRFFTLLLVTGLLVACSESTNFTVSGTVKGLKKGTLYLQRIQDTALVNIDSIVVDGDPEFEFSLTIDEPEVLYLHLDKVDASGYDDRILFFAEPGEMNITTSLKNFEGFAAVMGAENQMRWTEFQKMNQKFNDKNVDLIKGSYDAQVSGVQEDILKYDDSLQRLLRSKYRYTGQFASTHADLEMAPFLILSQIPDANVTYLDTIYKRFPNKIKRSKYGKQLEKLIQERKAAQE</sequence>
<dbReference type="Proteomes" id="UP001596043">
    <property type="component" value="Unassembled WGS sequence"/>
</dbReference>
<reference evidence="4" key="1">
    <citation type="journal article" date="2019" name="Int. J. Syst. Evol. Microbiol.">
        <title>The Global Catalogue of Microorganisms (GCM) 10K type strain sequencing project: providing services to taxonomists for standard genome sequencing and annotation.</title>
        <authorList>
            <consortium name="The Broad Institute Genomics Platform"/>
            <consortium name="The Broad Institute Genome Sequencing Center for Infectious Disease"/>
            <person name="Wu L."/>
            <person name="Ma J."/>
        </authorList>
    </citation>
    <scope>NUCLEOTIDE SEQUENCE [LARGE SCALE GENOMIC DNA]</scope>
    <source>
        <strain evidence="4">YJ-61-S</strain>
    </source>
</reference>
<dbReference type="EMBL" id="JBHSFV010000015">
    <property type="protein sequence ID" value="MFC4636176.1"/>
    <property type="molecule type" value="Genomic_DNA"/>
</dbReference>
<dbReference type="RefSeq" id="WP_379982112.1">
    <property type="nucleotide sequence ID" value="NZ_JBHSFV010000015.1"/>
</dbReference>
<dbReference type="InterPro" id="IPR025380">
    <property type="entry name" value="DUF4369"/>
</dbReference>
<feature type="chain" id="PRO_5046006348" evidence="1">
    <location>
        <begin position="17"/>
        <end position="234"/>
    </location>
</feature>
<dbReference type="Pfam" id="PF14289">
    <property type="entry name" value="DUF4369"/>
    <property type="match status" value="1"/>
</dbReference>
<keyword evidence="4" id="KW-1185">Reference proteome</keyword>
<protein>
    <submittedName>
        <fullName evidence="3">DUF4369 domain-containing protein</fullName>
    </submittedName>
</protein>
<name>A0ABV9I189_9FLAO</name>
<comment type="caution">
    <text evidence="3">The sequence shown here is derived from an EMBL/GenBank/DDBJ whole genome shotgun (WGS) entry which is preliminary data.</text>
</comment>
<organism evidence="3 4">
    <name type="scientific">Dokdonia ponticola</name>
    <dbReference type="NCBI Taxonomy" id="2041041"/>
    <lineage>
        <taxon>Bacteria</taxon>
        <taxon>Pseudomonadati</taxon>
        <taxon>Bacteroidota</taxon>
        <taxon>Flavobacteriia</taxon>
        <taxon>Flavobacteriales</taxon>
        <taxon>Flavobacteriaceae</taxon>
        <taxon>Dokdonia</taxon>
    </lineage>
</organism>
<proteinExistence type="predicted"/>
<evidence type="ECO:0000259" key="2">
    <source>
        <dbReference type="Pfam" id="PF14289"/>
    </source>
</evidence>
<dbReference type="PROSITE" id="PS51257">
    <property type="entry name" value="PROKAR_LIPOPROTEIN"/>
    <property type="match status" value="1"/>
</dbReference>
<evidence type="ECO:0000256" key="1">
    <source>
        <dbReference type="SAM" id="SignalP"/>
    </source>
</evidence>
<gene>
    <name evidence="3" type="ORF">ACFO3O_19875</name>
</gene>
<feature type="signal peptide" evidence="1">
    <location>
        <begin position="1"/>
        <end position="16"/>
    </location>
</feature>
<accession>A0ABV9I189</accession>
<feature type="domain" description="DUF4369" evidence="2">
    <location>
        <begin position="23"/>
        <end position="119"/>
    </location>
</feature>
<keyword evidence="1" id="KW-0732">Signal</keyword>